<proteinExistence type="predicted"/>
<comment type="caution">
    <text evidence="1">The sequence shown here is derived from an EMBL/GenBank/DDBJ whole genome shotgun (WGS) entry which is preliminary data.</text>
</comment>
<evidence type="ECO:0000313" key="1">
    <source>
        <dbReference type="EMBL" id="RKU47953.1"/>
    </source>
</evidence>
<reference evidence="1 2" key="1">
    <citation type="submission" date="2018-08" db="EMBL/GenBank/DDBJ databases">
        <title>Draft genome of the lignicolous fungus Coniochaeta pulveracea.</title>
        <authorList>
            <person name="Borstlap C.J."/>
            <person name="De Witt R.N."/>
            <person name="Botha A."/>
            <person name="Volschenk H."/>
        </authorList>
    </citation>
    <scope>NUCLEOTIDE SEQUENCE [LARGE SCALE GENOMIC DNA]</scope>
    <source>
        <strain evidence="1 2">CAB683</strain>
    </source>
</reference>
<evidence type="ECO:0000313" key="2">
    <source>
        <dbReference type="Proteomes" id="UP000275385"/>
    </source>
</evidence>
<gene>
    <name evidence="1" type="ORF">DL546_001938</name>
</gene>
<dbReference type="EMBL" id="QVQW01000006">
    <property type="protein sequence ID" value="RKU47953.1"/>
    <property type="molecule type" value="Genomic_DNA"/>
</dbReference>
<organism evidence="1 2">
    <name type="scientific">Coniochaeta pulveracea</name>
    <dbReference type="NCBI Taxonomy" id="177199"/>
    <lineage>
        <taxon>Eukaryota</taxon>
        <taxon>Fungi</taxon>
        <taxon>Dikarya</taxon>
        <taxon>Ascomycota</taxon>
        <taxon>Pezizomycotina</taxon>
        <taxon>Sordariomycetes</taxon>
        <taxon>Sordariomycetidae</taxon>
        <taxon>Coniochaetales</taxon>
        <taxon>Coniochaetaceae</taxon>
        <taxon>Coniochaeta</taxon>
    </lineage>
</organism>
<accession>A0A420YJ93</accession>
<dbReference type="AlphaFoldDB" id="A0A420YJ93"/>
<dbReference type="Proteomes" id="UP000275385">
    <property type="component" value="Unassembled WGS sequence"/>
</dbReference>
<protein>
    <submittedName>
        <fullName evidence="1">Uncharacterized protein</fullName>
    </submittedName>
</protein>
<sequence length="179" mass="20491">MRTQFNPYFSLFMTSASLDNVDRILVQHQEDHITARVSGMQVIHHDGLTETLGRFWDAEGCRGTPTKEVYKAGDGQLREIRFVFSIRCPYDDVEIEVAEWMDFVDKPIFTTASRYGIAALSEPIEPGMRLCWTFGESVYVWSRNGDGKVGLENVLLYQPAVRRIAGNSHVRRKDLEVLM</sequence>
<keyword evidence="2" id="KW-1185">Reference proteome</keyword>
<name>A0A420YJ93_9PEZI</name>
<dbReference type="OrthoDB" id="10612314at2759"/>